<dbReference type="PANTHER" id="PTHR34473">
    <property type="entry name" value="UPF0699 TRANSMEMBRANE PROTEIN YDBS"/>
    <property type="match status" value="1"/>
</dbReference>
<evidence type="ECO:0000313" key="4">
    <source>
        <dbReference type="Proteomes" id="UP000035721"/>
    </source>
</evidence>
<dbReference type="STRING" id="1194083.BN12_1010002"/>
<reference evidence="3 4" key="1">
    <citation type="journal article" date="2013" name="ISME J.">
        <title>A metabolic model for members of the genus Tetrasphaera involved in enhanced biological phosphorus removal.</title>
        <authorList>
            <person name="Kristiansen R."/>
            <person name="Nguyen H.T.T."/>
            <person name="Saunders A.M."/>
            <person name="Nielsen J.L."/>
            <person name="Wimmer R."/>
            <person name="Le V.Q."/>
            <person name="McIlroy S.J."/>
            <person name="Petrovski S."/>
            <person name="Seviour R.J."/>
            <person name="Calteau A."/>
            <person name="Nielsen K.L."/>
            <person name="Nielsen P.H."/>
        </authorList>
    </citation>
    <scope>NUCLEOTIDE SEQUENCE [LARGE SCALE GENOMIC DNA]</scope>
    <source>
        <strain evidence="3 4">T1-X7</strain>
    </source>
</reference>
<proteinExistence type="predicted"/>
<dbReference type="Pfam" id="PF03703">
    <property type="entry name" value="bPH_2"/>
    <property type="match status" value="1"/>
</dbReference>
<keyword evidence="4" id="KW-1185">Reference proteome</keyword>
<keyword evidence="1" id="KW-0812">Transmembrane</keyword>
<keyword evidence="1" id="KW-0472">Membrane</keyword>
<dbReference type="PANTHER" id="PTHR34473:SF3">
    <property type="entry name" value="TRANSMEMBRANE PROTEIN-RELATED"/>
    <property type="match status" value="1"/>
</dbReference>
<comment type="caution">
    <text evidence="3">The sequence shown here is derived from an EMBL/GenBank/DDBJ whole genome shotgun (WGS) entry which is preliminary data.</text>
</comment>
<dbReference type="EMBL" id="CAJB01000004">
    <property type="protein sequence ID" value="CCH76025.1"/>
    <property type="molecule type" value="Genomic_DNA"/>
</dbReference>
<name>A0A077LVN2_9MICO</name>
<feature type="domain" description="YdbS-like PH" evidence="2">
    <location>
        <begin position="75"/>
        <end position="151"/>
    </location>
</feature>
<dbReference type="OrthoDB" id="3190163at2"/>
<dbReference type="AlphaFoldDB" id="A0A077LVN2"/>
<protein>
    <submittedName>
        <fullName evidence="3">Membrane-flanked domain</fullName>
    </submittedName>
</protein>
<dbReference type="Proteomes" id="UP000035721">
    <property type="component" value="Unassembled WGS sequence"/>
</dbReference>
<dbReference type="RefSeq" id="WP_048552653.1">
    <property type="nucleotide sequence ID" value="NZ_HF570958.1"/>
</dbReference>
<feature type="transmembrane region" description="Helical" evidence="1">
    <location>
        <begin position="51"/>
        <end position="69"/>
    </location>
</feature>
<evidence type="ECO:0000313" key="3">
    <source>
        <dbReference type="EMBL" id="CCH76025.1"/>
    </source>
</evidence>
<dbReference type="InterPro" id="IPR005182">
    <property type="entry name" value="YdbS-like_PH"/>
</dbReference>
<feature type="transmembrane region" description="Helical" evidence="1">
    <location>
        <begin position="21"/>
        <end position="45"/>
    </location>
</feature>
<evidence type="ECO:0000259" key="2">
    <source>
        <dbReference type="Pfam" id="PF03703"/>
    </source>
</evidence>
<evidence type="ECO:0000256" key="1">
    <source>
        <dbReference type="SAM" id="Phobius"/>
    </source>
</evidence>
<sequence length="165" mass="18495">MSTESVLRLREPTQRVSPRARLLWVGLAILQGAVLLAVLLLLTLVWHVFDLAWWMVALVLLVGIAYAVVMPTWRWRVHRWEVTDTAVYTQHGWFVVERRIAPLSRVQTVDVHRGPLSQLLRLSAVTVTTASAAGPLRIEGLDAELAARVVDDITTRTEAERGDAT</sequence>
<organism evidence="3 4">
    <name type="scientific">Nostocoides japonicum T1-X7</name>
    <dbReference type="NCBI Taxonomy" id="1194083"/>
    <lineage>
        <taxon>Bacteria</taxon>
        <taxon>Bacillati</taxon>
        <taxon>Actinomycetota</taxon>
        <taxon>Actinomycetes</taxon>
        <taxon>Micrococcales</taxon>
        <taxon>Intrasporangiaceae</taxon>
        <taxon>Nostocoides</taxon>
    </lineage>
</organism>
<accession>A0A077LVN2</accession>
<gene>
    <name evidence="3" type="ORF">BN12_1010002</name>
</gene>
<keyword evidence="1" id="KW-1133">Transmembrane helix</keyword>